<dbReference type="SUPFAM" id="SSF89028">
    <property type="entry name" value="Cobalamin adenosyltransferase-like"/>
    <property type="match status" value="1"/>
</dbReference>
<dbReference type="GO" id="GO:0005524">
    <property type="term" value="F:ATP binding"/>
    <property type="evidence" value="ECO:0007669"/>
    <property type="project" value="UniProtKB-UniRule"/>
</dbReference>
<comment type="subunit">
    <text evidence="3">Homotrimer.</text>
</comment>
<evidence type="ECO:0000256" key="12">
    <source>
        <dbReference type="ARBA" id="ARBA00033354"/>
    </source>
</evidence>
<dbReference type="GO" id="GO:0009236">
    <property type="term" value="P:cobalamin biosynthetic process"/>
    <property type="evidence" value="ECO:0007669"/>
    <property type="project" value="UniProtKB-UniRule"/>
</dbReference>
<comment type="similarity">
    <text evidence="2 15">Belongs to the Cob(I)alamin adenosyltransferase family.</text>
</comment>
<evidence type="ECO:0000256" key="13">
    <source>
        <dbReference type="ARBA" id="ARBA00048555"/>
    </source>
</evidence>
<dbReference type="GO" id="GO:0008817">
    <property type="term" value="F:corrinoid adenosyltransferase activity"/>
    <property type="evidence" value="ECO:0007669"/>
    <property type="project" value="UniProtKB-UniRule"/>
</dbReference>
<keyword evidence="8 15" id="KW-0547">Nucleotide-binding</keyword>
<feature type="domain" description="Cobalamin adenosyltransferase-like" evidence="16">
    <location>
        <begin position="3"/>
        <end position="166"/>
    </location>
</feature>
<evidence type="ECO:0000256" key="10">
    <source>
        <dbReference type="ARBA" id="ARBA00031529"/>
    </source>
</evidence>
<evidence type="ECO:0000313" key="18">
    <source>
        <dbReference type="Proteomes" id="UP000076796"/>
    </source>
</evidence>
<comment type="catalytic activity">
    <reaction evidence="14 15">
        <text>2 cob(II)alamin + reduced [electron-transfer flavoprotein] + 2 ATP = 2 adenosylcob(III)alamin + 2 triphosphate + oxidized [electron-transfer flavoprotein] + 3 H(+)</text>
        <dbReference type="Rhea" id="RHEA:28671"/>
        <dbReference type="Rhea" id="RHEA-COMP:10685"/>
        <dbReference type="Rhea" id="RHEA-COMP:10686"/>
        <dbReference type="ChEBI" id="CHEBI:15378"/>
        <dbReference type="ChEBI" id="CHEBI:16304"/>
        <dbReference type="ChEBI" id="CHEBI:18036"/>
        <dbReference type="ChEBI" id="CHEBI:18408"/>
        <dbReference type="ChEBI" id="CHEBI:30616"/>
        <dbReference type="ChEBI" id="CHEBI:57692"/>
        <dbReference type="ChEBI" id="CHEBI:58307"/>
        <dbReference type="EC" id="2.5.1.17"/>
    </reaction>
</comment>
<dbReference type="AlphaFoldDB" id="A0A163FM71"/>
<evidence type="ECO:0000256" key="15">
    <source>
        <dbReference type="RuleBase" id="RU366026"/>
    </source>
</evidence>
<evidence type="ECO:0000256" key="4">
    <source>
        <dbReference type="ARBA" id="ARBA00012454"/>
    </source>
</evidence>
<dbReference type="Gene3D" id="1.20.1200.10">
    <property type="entry name" value="Cobalamin adenosyltransferase-like"/>
    <property type="match status" value="1"/>
</dbReference>
<comment type="caution">
    <text evidence="17">The sequence shown here is derived from an EMBL/GenBank/DDBJ whole genome shotgun (WGS) entry which is preliminary data.</text>
</comment>
<dbReference type="UniPathway" id="UPA00148">
    <property type="reaction ID" value="UER00233"/>
</dbReference>
<evidence type="ECO:0000256" key="1">
    <source>
        <dbReference type="ARBA" id="ARBA00005121"/>
    </source>
</evidence>
<evidence type="ECO:0000259" key="16">
    <source>
        <dbReference type="Pfam" id="PF01923"/>
    </source>
</evidence>
<evidence type="ECO:0000256" key="7">
    <source>
        <dbReference type="ARBA" id="ARBA00022679"/>
    </source>
</evidence>
<accession>A0A163FM71</accession>
<dbReference type="OrthoDB" id="9778896at2"/>
<evidence type="ECO:0000256" key="5">
    <source>
        <dbReference type="ARBA" id="ARBA00020963"/>
    </source>
</evidence>
<keyword evidence="6 15" id="KW-0169">Cobalamin biosynthesis</keyword>
<proteinExistence type="inferred from homology"/>
<evidence type="ECO:0000256" key="14">
    <source>
        <dbReference type="ARBA" id="ARBA00048692"/>
    </source>
</evidence>
<dbReference type="PANTHER" id="PTHR12213">
    <property type="entry name" value="CORRINOID ADENOSYLTRANSFERASE"/>
    <property type="match status" value="1"/>
</dbReference>
<reference evidence="17" key="1">
    <citation type="journal article" date="2016" name="Genome Announc.">
        <title>Draft genomes of two strains of Paenibacillus glucanolyticus with capability to degrade lignocellulose.</title>
        <authorList>
            <person name="Mathews S.L."/>
            <person name="Pawlak J."/>
            <person name="Grunden A.M."/>
        </authorList>
    </citation>
    <scope>NUCLEOTIDE SEQUENCE [LARGE SCALE GENOMIC DNA]</scope>
    <source>
        <strain evidence="17">SLM1</strain>
    </source>
</reference>
<dbReference type="Pfam" id="PF01923">
    <property type="entry name" value="Cob_adeno_trans"/>
    <property type="match status" value="1"/>
</dbReference>
<evidence type="ECO:0000256" key="6">
    <source>
        <dbReference type="ARBA" id="ARBA00022573"/>
    </source>
</evidence>
<sequence length="186" mass="21205">MKVYTRTGDAGETSIIGGRVPKDDPRIEAYGTIDELNSFVGQAVFLAQEVDFDELYLQLMRIQHELFDCGSDLAYARPREDKLKVSAELVDNLETWLDAFEEKNPPLERFILPGGSALSSSLHVCRTVCRRAERLTVTLQRTTEINPEVRRYLNRLSDYFFVTARAANAFSGIKDVEYERSGKVFR</sequence>
<evidence type="ECO:0000256" key="9">
    <source>
        <dbReference type="ARBA" id="ARBA00022840"/>
    </source>
</evidence>
<evidence type="ECO:0000313" key="17">
    <source>
        <dbReference type="EMBL" id="KZS44471.1"/>
    </source>
</evidence>
<dbReference type="GeneID" id="97553843"/>
<keyword evidence="9 15" id="KW-0067">ATP-binding</keyword>
<keyword evidence="18" id="KW-1185">Reference proteome</keyword>
<dbReference type="RefSeq" id="WP_006212216.1">
    <property type="nucleotide sequence ID" value="NZ_CP147845.1"/>
</dbReference>
<dbReference type="EC" id="2.5.1.17" evidence="4 15"/>
<organism evidence="17 18">
    <name type="scientific">Paenibacillus glucanolyticus</name>
    <dbReference type="NCBI Taxonomy" id="59843"/>
    <lineage>
        <taxon>Bacteria</taxon>
        <taxon>Bacillati</taxon>
        <taxon>Bacillota</taxon>
        <taxon>Bacilli</taxon>
        <taxon>Bacillales</taxon>
        <taxon>Paenibacillaceae</taxon>
        <taxon>Paenibacillus</taxon>
    </lineage>
</organism>
<comment type="catalytic activity">
    <reaction evidence="13 15">
        <text>2 cob(II)yrinate a,c diamide + reduced [electron-transfer flavoprotein] + 2 ATP = 2 adenosylcob(III)yrinate a,c-diamide + 2 triphosphate + oxidized [electron-transfer flavoprotein] + 3 H(+)</text>
        <dbReference type="Rhea" id="RHEA:11528"/>
        <dbReference type="Rhea" id="RHEA-COMP:10685"/>
        <dbReference type="Rhea" id="RHEA-COMP:10686"/>
        <dbReference type="ChEBI" id="CHEBI:15378"/>
        <dbReference type="ChEBI" id="CHEBI:18036"/>
        <dbReference type="ChEBI" id="CHEBI:30616"/>
        <dbReference type="ChEBI" id="CHEBI:57692"/>
        <dbReference type="ChEBI" id="CHEBI:58307"/>
        <dbReference type="ChEBI" id="CHEBI:58503"/>
        <dbReference type="ChEBI" id="CHEBI:58537"/>
        <dbReference type="EC" id="2.5.1.17"/>
    </reaction>
</comment>
<dbReference type="STRING" id="59843.A3958_03195"/>
<evidence type="ECO:0000256" key="8">
    <source>
        <dbReference type="ARBA" id="ARBA00022741"/>
    </source>
</evidence>
<dbReference type="PANTHER" id="PTHR12213:SF0">
    <property type="entry name" value="CORRINOID ADENOSYLTRANSFERASE MMAB"/>
    <property type="match status" value="1"/>
</dbReference>
<evidence type="ECO:0000256" key="3">
    <source>
        <dbReference type="ARBA" id="ARBA00011233"/>
    </source>
</evidence>
<dbReference type="InterPro" id="IPR036451">
    <property type="entry name" value="CblAdoTrfase-like_sf"/>
</dbReference>
<gene>
    <name evidence="17" type="ORF">AWU65_30930</name>
</gene>
<dbReference type="Proteomes" id="UP000076796">
    <property type="component" value="Unassembled WGS sequence"/>
</dbReference>
<evidence type="ECO:0000256" key="2">
    <source>
        <dbReference type="ARBA" id="ARBA00007487"/>
    </source>
</evidence>
<evidence type="ECO:0000256" key="11">
    <source>
        <dbReference type="ARBA" id="ARBA00033334"/>
    </source>
</evidence>
<protein>
    <recommendedName>
        <fullName evidence="5 15">Corrinoid adenosyltransferase</fullName>
        <ecNumber evidence="4 15">2.5.1.17</ecNumber>
    </recommendedName>
    <alternativeName>
        <fullName evidence="10 15">Cob(II)alamin adenosyltransferase</fullName>
    </alternativeName>
    <alternativeName>
        <fullName evidence="12 15">Cob(II)yrinic acid a,c-diamide adenosyltransferase</fullName>
    </alternativeName>
    <alternativeName>
        <fullName evidence="11 15">Cobinamide/cobalamin adenosyltransferase</fullName>
    </alternativeName>
</protein>
<dbReference type="FunFam" id="1.20.1200.10:FF:000001">
    <property type="entry name" value="Cob(I)yrinic acid a,c-diamide adenosyltransferase"/>
    <property type="match status" value="1"/>
</dbReference>
<dbReference type="NCBIfam" id="TIGR00636">
    <property type="entry name" value="PduO_Nterm"/>
    <property type="match status" value="1"/>
</dbReference>
<dbReference type="InterPro" id="IPR029499">
    <property type="entry name" value="PduO-typ"/>
</dbReference>
<name>A0A163FM71_9BACL</name>
<dbReference type="EMBL" id="LWMH01000002">
    <property type="protein sequence ID" value="KZS44471.1"/>
    <property type="molecule type" value="Genomic_DNA"/>
</dbReference>
<dbReference type="InterPro" id="IPR016030">
    <property type="entry name" value="CblAdoTrfase-like"/>
</dbReference>
<keyword evidence="7 15" id="KW-0808">Transferase</keyword>
<comment type="pathway">
    <text evidence="1 15">Cofactor biosynthesis; adenosylcobalamin biosynthesis; adenosylcobalamin from cob(II)yrinate a,c-diamide: step 2/7.</text>
</comment>